<dbReference type="Proteomes" id="UP000187203">
    <property type="component" value="Unassembled WGS sequence"/>
</dbReference>
<proteinExistence type="predicted"/>
<dbReference type="Pfam" id="PF00646">
    <property type="entry name" value="F-box"/>
    <property type="match status" value="1"/>
</dbReference>
<dbReference type="PROSITE" id="PS50181">
    <property type="entry name" value="FBOX"/>
    <property type="match status" value="1"/>
</dbReference>
<comment type="caution">
    <text evidence="2">The sequence shown here is derived from an EMBL/GenBank/DDBJ whole genome shotgun (WGS) entry which is preliminary data.</text>
</comment>
<dbReference type="Pfam" id="PF23622">
    <property type="entry name" value="LRR_At1g61320_AtMIF1"/>
    <property type="match status" value="1"/>
</dbReference>
<dbReference type="InterPro" id="IPR055357">
    <property type="entry name" value="LRR_At1g61320_AtMIF1"/>
</dbReference>
<dbReference type="OrthoDB" id="613853at2759"/>
<dbReference type="AlphaFoldDB" id="A0A1R3GKU3"/>
<dbReference type="InterPro" id="IPR053781">
    <property type="entry name" value="F-box_AtFBL13-like"/>
</dbReference>
<dbReference type="PANTHER" id="PTHR34145:SF79">
    <property type="entry name" value="F-BOX DOMAIN, FBD DOMAIN, LEUCINE-RICH REPEAT DOMAIN SUPERFAMILY"/>
    <property type="match status" value="1"/>
</dbReference>
<keyword evidence="3" id="KW-1185">Reference proteome</keyword>
<dbReference type="Gene3D" id="1.20.1280.50">
    <property type="match status" value="1"/>
</dbReference>
<gene>
    <name evidence="2" type="ORF">COLO4_34465</name>
</gene>
<name>A0A1R3GKU3_9ROSI</name>
<organism evidence="2 3">
    <name type="scientific">Corchorus olitorius</name>
    <dbReference type="NCBI Taxonomy" id="93759"/>
    <lineage>
        <taxon>Eukaryota</taxon>
        <taxon>Viridiplantae</taxon>
        <taxon>Streptophyta</taxon>
        <taxon>Embryophyta</taxon>
        <taxon>Tracheophyta</taxon>
        <taxon>Spermatophyta</taxon>
        <taxon>Magnoliopsida</taxon>
        <taxon>eudicotyledons</taxon>
        <taxon>Gunneridae</taxon>
        <taxon>Pentapetalae</taxon>
        <taxon>rosids</taxon>
        <taxon>malvids</taxon>
        <taxon>Malvales</taxon>
        <taxon>Malvaceae</taxon>
        <taxon>Grewioideae</taxon>
        <taxon>Apeibeae</taxon>
        <taxon>Corchorus</taxon>
    </lineage>
</organism>
<dbReference type="PANTHER" id="PTHR34145">
    <property type="entry name" value="OS02G0105600 PROTEIN"/>
    <property type="match status" value="1"/>
</dbReference>
<reference evidence="3" key="1">
    <citation type="submission" date="2013-09" db="EMBL/GenBank/DDBJ databases">
        <title>Corchorus olitorius genome sequencing.</title>
        <authorList>
            <person name="Alam M."/>
            <person name="Haque M.S."/>
            <person name="Islam M.S."/>
            <person name="Emdad E.M."/>
            <person name="Islam M.M."/>
            <person name="Ahmed B."/>
            <person name="Halim A."/>
            <person name="Hossen Q.M.M."/>
            <person name="Hossain M.Z."/>
            <person name="Ahmed R."/>
            <person name="Khan M.M."/>
            <person name="Islam R."/>
            <person name="Rashid M.M."/>
            <person name="Khan S.A."/>
            <person name="Rahman M.S."/>
            <person name="Alam M."/>
            <person name="Yahiya A.S."/>
            <person name="Khan M.S."/>
            <person name="Azam M.S."/>
            <person name="Haque T."/>
            <person name="Lashkar M.Z.H."/>
            <person name="Akhand A.I."/>
            <person name="Morshed G."/>
            <person name="Roy S."/>
            <person name="Uddin K.S."/>
            <person name="Rabeya T."/>
            <person name="Hossain A.S."/>
            <person name="Chowdhury A."/>
            <person name="Snigdha A.R."/>
            <person name="Mortoza M.S."/>
            <person name="Matin S.A."/>
            <person name="Hoque S.M.E."/>
            <person name="Islam M.K."/>
            <person name="Roy D.K."/>
            <person name="Haider R."/>
            <person name="Moosa M.M."/>
            <person name="Elias S.M."/>
            <person name="Hasan A.M."/>
            <person name="Jahan S."/>
            <person name="Shafiuddin M."/>
            <person name="Mahmood N."/>
            <person name="Shommy N.S."/>
        </authorList>
    </citation>
    <scope>NUCLEOTIDE SEQUENCE [LARGE SCALE GENOMIC DNA]</scope>
    <source>
        <strain evidence="3">cv. O-4</strain>
    </source>
</reference>
<evidence type="ECO:0000313" key="3">
    <source>
        <dbReference type="Proteomes" id="UP000187203"/>
    </source>
</evidence>
<dbReference type="SUPFAM" id="SSF52047">
    <property type="entry name" value="RNI-like"/>
    <property type="match status" value="1"/>
</dbReference>
<dbReference type="STRING" id="93759.A0A1R3GKU3"/>
<dbReference type="Gene3D" id="3.80.10.10">
    <property type="entry name" value="Ribonuclease Inhibitor"/>
    <property type="match status" value="1"/>
</dbReference>
<protein>
    <recommendedName>
        <fullName evidence="1">F-box domain-containing protein</fullName>
    </recommendedName>
</protein>
<dbReference type="InterPro" id="IPR032675">
    <property type="entry name" value="LRR_dom_sf"/>
</dbReference>
<dbReference type="CDD" id="cd22160">
    <property type="entry name" value="F-box_AtFBL13-like"/>
    <property type="match status" value="1"/>
</dbReference>
<dbReference type="EMBL" id="AWUE01022397">
    <property type="protein sequence ID" value="OMO58650.1"/>
    <property type="molecule type" value="Genomic_DNA"/>
</dbReference>
<dbReference type="InterPro" id="IPR001810">
    <property type="entry name" value="F-box_dom"/>
</dbReference>
<accession>A0A1R3GKU3</accession>
<evidence type="ECO:0000259" key="1">
    <source>
        <dbReference type="PROSITE" id="PS50181"/>
    </source>
</evidence>
<sequence length="477" mass="55118">MAKFARKLTPFTSNERKSEYHAEDRISELPDEVLILILSFMPVKEATRTSVLSRRWEKLWTFSPCLELDGSRELFNIRCHFWCTSYNPRREKEVLDSGRLRYINWVNRALESYHACAVDKFRIRFDLNERYRCDIDEWVRFAFEKKVKRFELDLSLYFGGVCNKSGSYPLCLQTLPSLSSISLTSLVLKQVNVSDEVLDNLISNSPFLECLCVGGSESLIHVRVASRFLCLKCVEIVMCVNIKSLELHAANLSSFKYNGPDIFINFMNIPNLVELCIEGLYVSYFARKMPQLSTSFSQLQKLALCVIHIEETMKRLEYPTLSHLKQLELHVFLHGDQSLLVFSRLIKACPSLSRLALELNWFKSATYVGRNVKKAKKRVHHSLKMVEVKKATKKKCVHHSLRVVEVRGFIGHTIDTKFCMNVIKNAIKLEKIIIDPIDPVVRGTPHENLRCEKVEAARVAAEKLRSKYFLGDKLILL</sequence>
<evidence type="ECO:0000313" key="2">
    <source>
        <dbReference type="EMBL" id="OMO58650.1"/>
    </source>
</evidence>
<dbReference type="InterPro" id="IPR036047">
    <property type="entry name" value="F-box-like_dom_sf"/>
</dbReference>
<dbReference type="SUPFAM" id="SSF81383">
    <property type="entry name" value="F-box domain"/>
    <property type="match status" value="1"/>
</dbReference>
<feature type="domain" description="F-box" evidence="1">
    <location>
        <begin position="23"/>
        <end position="59"/>
    </location>
</feature>
<dbReference type="SMART" id="SM00256">
    <property type="entry name" value="FBOX"/>
    <property type="match status" value="1"/>
</dbReference>
<dbReference type="InterPro" id="IPR053772">
    <property type="entry name" value="At1g61320/At1g61330-like"/>
</dbReference>